<evidence type="ECO:0000256" key="9">
    <source>
        <dbReference type="SAM" id="MobiDB-lite"/>
    </source>
</evidence>
<evidence type="ECO:0000256" key="8">
    <source>
        <dbReference type="HAMAP-Rule" id="MF_02204"/>
    </source>
</evidence>
<dbReference type="InterPro" id="IPR006665">
    <property type="entry name" value="OmpA-like"/>
</dbReference>
<evidence type="ECO:0000256" key="10">
    <source>
        <dbReference type="SAM" id="SignalP"/>
    </source>
</evidence>
<proteinExistence type="inferred from homology"/>
<keyword evidence="5 8" id="KW-0998">Cell outer membrane</keyword>
<dbReference type="PANTHER" id="PTHR30329">
    <property type="entry name" value="STATOR ELEMENT OF FLAGELLAR MOTOR COMPLEX"/>
    <property type="match status" value="1"/>
</dbReference>
<evidence type="ECO:0000313" key="13">
    <source>
        <dbReference type="Proteomes" id="UP000292939"/>
    </source>
</evidence>
<dbReference type="PROSITE" id="PS51123">
    <property type="entry name" value="OMPA_2"/>
    <property type="match status" value="1"/>
</dbReference>
<dbReference type="OrthoDB" id="9809164at2"/>
<dbReference type="GO" id="GO:0051301">
    <property type="term" value="P:cell division"/>
    <property type="evidence" value="ECO:0007669"/>
    <property type="project" value="UniProtKB-UniRule"/>
</dbReference>
<dbReference type="EMBL" id="CP031395">
    <property type="protein sequence ID" value="QBK05382.1"/>
    <property type="molecule type" value="Genomic_DNA"/>
</dbReference>
<evidence type="ECO:0000256" key="6">
    <source>
        <dbReference type="ARBA" id="ARBA00023288"/>
    </source>
</evidence>
<evidence type="ECO:0000256" key="3">
    <source>
        <dbReference type="ARBA" id="ARBA00023136"/>
    </source>
</evidence>
<dbReference type="SUPFAM" id="SSF103088">
    <property type="entry name" value="OmpA-like"/>
    <property type="match status" value="1"/>
</dbReference>
<evidence type="ECO:0000256" key="7">
    <source>
        <dbReference type="ARBA" id="ARBA00023306"/>
    </source>
</evidence>
<feature type="chain" id="PRO_5020483662" description="Peptidoglycan-associated lipoprotein" evidence="10">
    <location>
        <begin position="29"/>
        <end position="186"/>
    </location>
</feature>
<dbReference type="InterPro" id="IPR036737">
    <property type="entry name" value="OmpA-like_sf"/>
</dbReference>
<dbReference type="RefSeq" id="WP_131280414.1">
    <property type="nucleotide sequence ID" value="NZ_CP031395.1"/>
</dbReference>
<sequence length="186" mass="19441">MIKLKFLGIALFSLILAACSSVSLDPQAGGDAATGSPSNAPVADGGAVGSVAQISTAPEAVTQTSSATGTSLQAAAMAAGRLVYFDYDSYVIKPEFQKLIEAQARYLASDTALKVVIEGHTDERGGREYNLALGQRRAEAVRRALGLLGVSDAQVEAVSFGEEKPVAEGSNESAWSQNRRAEISYR</sequence>
<evidence type="ECO:0000256" key="1">
    <source>
        <dbReference type="ARBA" id="ARBA00022618"/>
    </source>
</evidence>
<feature type="signal peptide" evidence="10">
    <location>
        <begin position="1"/>
        <end position="28"/>
    </location>
</feature>
<dbReference type="GO" id="GO:0009279">
    <property type="term" value="C:cell outer membrane"/>
    <property type="evidence" value="ECO:0007669"/>
    <property type="project" value="UniProtKB-SubCell"/>
</dbReference>
<organism evidence="12 13">
    <name type="scientific">Hylemonella gracilis</name>
    <dbReference type="NCBI Taxonomy" id="80880"/>
    <lineage>
        <taxon>Bacteria</taxon>
        <taxon>Pseudomonadati</taxon>
        <taxon>Pseudomonadota</taxon>
        <taxon>Betaproteobacteria</taxon>
        <taxon>Burkholderiales</taxon>
        <taxon>Comamonadaceae</taxon>
        <taxon>Hylemonella</taxon>
    </lineage>
</organism>
<keyword evidence="6 8" id="KW-0449">Lipoprotein</keyword>
<comment type="function">
    <text evidence="8">Part of the Tol-Pal system, which plays a role in outer membrane invagination during cell division and is important for maintaining outer membrane integrity.</text>
</comment>
<dbReference type="AlphaFoldDB" id="A0A4P6UJQ8"/>
<dbReference type="NCBIfam" id="TIGR02802">
    <property type="entry name" value="Pal_lipo"/>
    <property type="match status" value="1"/>
</dbReference>
<evidence type="ECO:0000259" key="11">
    <source>
        <dbReference type="PROSITE" id="PS51123"/>
    </source>
</evidence>
<dbReference type="CDD" id="cd07185">
    <property type="entry name" value="OmpA_C-like"/>
    <property type="match status" value="1"/>
</dbReference>
<dbReference type="PRINTS" id="PR01021">
    <property type="entry name" value="OMPADOMAIN"/>
</dbReference>
<dbReference type="InterPro" id="IPR006690">
    <property type="entry name" value="OMPA-like_CS"/>
</dbReference>
<comment type="subunit">
    <text evidence="8">The Tol-Pal system is composed of five core proteins: the inner membrane proteins TolA, TolQ and TolR, the periplasmic protein TolB and the outer membrane protein Pal. They form a network linking the inner and outer membranes and the peptidoglycan layer.</text>
</comment>
<protein>
    <recommendedName>
        <fullName evidence="8">Peptidoglycan-associated lipoprotein</fullName>
        <shortName evidence="8">PAL</shortName>
    </recommendedName>
</protein>
<dbReference type="Gene3D" id="3.30.1330.60">
    <property type="entry name" value="OmpA-like domain"/>
    <property type="match status" value="1"/>
</dbReference>
<keyword evidence="3 8" id="KW-0472">Membrane</keyword>
<evidence type="ECO:0000256" key="2">
    <source>
        <dbReference type="ARBA" id="ARBA00022729"/>
    </source>
</evidence>
<dbReference type="PANTHER" id="PTHR30329:SF21">
    <property type="entry name" value="LIPOPROTEIN YIAD-RELATED"/>
    <property type="match status" value="1"/>
</dbReference>
<dbReference type="InterPro" id="IPR014169">
    <property type="entry name" value="Pal_lipo_C"/>
</dbReference>
<feature type="domain" description="OmpA-like" evidence="11">
    <location>
        <begin position="72"/>
        <end position="186"/>
    </location>
</feature>
<name>A0A4P6UJQ8_9BURK</name>
<dbReference type="InterPro" id="IPR050330">
    <property type="entry name" value="Bact_OuterMem_StrucFunc"/>
</dbReference>
<dbReference type="HAMAP" id="MF_02204">
    <property type="entry name" value="Pal"/>
    <property type="match status" value="1"/>
</dbReference>
<dbReference type="PROSITE" id="PS01068">
    <property type="entry name" value="OMPA_1"/>
    <property type="match status" value="1"/>
</dbReference>
<keyword evidence="4 8" id="KW-0564">Palmitate</keyword>
<dbReference type="PROSITE" id="PS51257">
    <property type="entry name" value="PROKAR_LIPOPROTEIN"/>
    <property type="match status" value="1"/>
</dbReference>
<evidence type="ECO:0000256" key="4">
    <source>
        <dbReference type="ARBA" id="ARBA00023139"/>
    </source>
</evidence>
<dbReference type="InterPro" id="IPR039001">
    <property type="entry name" value="Pal"/>
</dbReference>
<dbReference type="Proteomes" id="UP000292939">
    <property type="component" value="Chromosome"/>
</dbReference>
<dbReference type="KEGG" id="hgr:DW355_12075"/>
<gene>
    <name evidence="8 12" type="primary">pal</name>
    <name evidence="12" type="ORF">DW355_12075</name>
</gene>
<reference evidence="12 13" key="1">
    <citation type="submission" date="2018-07" db="EMBL/GenBank/DDBJ databases">
        <title>Exploring interactions and the metabolic potential of the ultra-small soil bacteria Hylemonella gracilis.</title>
        <authorList>
            <person name="Tyc O."/>
            <person name="Kulkarni P."/>
            <person name="Gawehns F."/>
            <person name="Hundscheid M."/>
            <person name="Zweers H."/>
            <person name="Garbeva P."/>
        </authorList>
    </citation>
    <scope>NUCLEOTIDE SEQUENCE [LARGE SCALE GENOMIC DNA]</scope>
    <source>
        <strain evidence="12 13">NS1</strain>
    </source>
</reference>
<comment type="subcellular location">
    <subcellularLocation>
        <location evidence="8">Cell outer membrane</location>
        <topology evidence="8">Lipid-anchor</topology>
    </subcellularLocation>
</comment>
<accession>A0A4P6UJQ8</accession>
<keyword evidence="2 8" id="KW-0732">Signal</keyword>
<dbReference type="InterPro" id="IPR006664">
    <property type="entry name" value="OMP_bac"/>
</dbReference>
<evidence type="ECO:0000256" key="5">
    <source>
        <dbReference type="ARBA" id="ARBA00023237"/>
    </source>
</evidence>
<dbReference type="Pfam" id="PF00691">
    <property type="entry name" value="OmpA"/>
    <property type="match status" value="1"/>
</dbReference>
<feature type="region of interest" description="Disordered" evidence="9">
    <location>
        <begin position="161"/>
        <end position="186"/>
    </location>
</feature>
<keyword evidence="7 8" id="KW-0131">Cell cycle</keyword>
<evidence type="ECO:0000313" key="12">
    <source>
        <dbReference type="EMBL" id="QBK05382.1"/>
    </source>
</evidence>
<keyword evidence="1 8" id="KW-0132">Cell division</keyword>
<comment type="similarity">
    <text evidence="8">Belongs to the Pal lipoprotein family.</text>
</comment>